<dbReference type="Proteomes" id="UP001497497">
    <property type="component" value="Unassembled WGS sequence"/>
</dbReference>
<sequence>MTSLKHWHLRSRTFKDVWSTSLNVKRLRLALPSFRNCDYQAKMERYFKILDQELFCEKINLKKVLEICEQKFKVPTTPLFVYSKAQLTANIKTYQDALRQLACQTQLNYAVKANPNLTLVKTIQSLGVSATLISGNEIRLALEAGFEPSRLMYNGGGKYTWETRLAIEHNLLINVDSEWDLRQTIDICQNGFSEPRKARVLLRLNLNIDPAVHKFVNTGTADSKFGLDDEESEKCLQLLQQPDCPTELVGLHSHLGSTIYHSDVFRVSVEKLLECRTKLLQRGFGNVNIINIGGGLGIDYKYLECETRPWRCESETNQARLITLRDLLLKARVEGVDSEEQKSIHEMTNSIISYIAESISLADLKQASKEFLKNCPSWTTKLEENSLTTTKPKHATPYDLMNSIQDLLSDKTLQLILEPGRSLVANTCVVISRVMGCKKTSQKKFVIIDAAMTEIIRPCLYGAYHHVSVLQDLASSQVSKAVYDVVGPVCESSDFIAKDRLLPNPENGLVVIHDVGAYCYSMASNYNIRMRPAEVMVTVEKCDLIRRPDTYDEFMTPYRI</sequence>
<dbReference type="Pfam" id="PF02784">
    <property type="entry name" value="Orn_Arg_deC_N"/>
    <property type="match status" value="1"/>
</dbReference>
<dbReference type="SUPFAM" id="SSF50621">
    <property type="entry name" value="Alanine racemase C-terminal domain-like"/>
    <property type="match status" value="1"/>
</dbReference>
<feature type="domain" description="Orn/DAP/Arg decarboxylase 2 N-terminal" evidence="6">
    <location>
        <begin position="90"/>
        <end position="301"/>
    </location>
</feature>
<reference evidence="7 8" key="1">
    <citation type="submission" date="2024-04" db="EMBL/GenBank/DDBJ databases">
        <authorList>
            <consortium name="Genoscope - CEA"/>
            <person name="William W."/>
        </authorList>
    </citation>
    <scope>NUCLEOTIDE SEQUENCE [LARGE SCALE GENOMIC DNA]</scope>
</reference>
<dbReference type="SUPFAM" id="SSF51419">
    <property type="entry name" value="PLP-binding barrel"/>
    <property type="match status" value="1"/>
</dbReference>
<dbReference type="PRINTS" id="PR01179">
    <property type="entry name" value="ODADCRBXLASE"/>
</dbReference>
<comment type="caution">
    <text evidence="7">The sequence shown here is derived from an EMBL/GenBank/DDBJ whole genome shotgun (WGS) entry which is preliminary data.</text>
</comment>
<evidence type="ECO:0000313" key="7">
    <source>
        <dbReference type="EMBL" id="CAL1527091.1"/>
    </source>
</evidence>
<dbReference type="InterPro" id="IPR022653">
    <property type="entry name" value="De-COase2_pyr-phos_BS"/>
</dbReference>
<proteinExistence type="predicted"/>
<gene>
    <name evidence="7" type="ORF">GSLYS_00001268001</name>
</gene>
<dbReference type="AlphaFoldDB" id="A0AAV2H155"/>
<evidence type="ECO:0000259" key="6">
    <source>
        <dbReference type="Pfam" id="PF02784"/>
    </source>
</evidence>
<dbReference type="InterPro" id="IPR022644">
    <property type="entry name" value="De-COase2_N"/>
</dbReference>
<organism evidence="7 8">
    <name type="scientific">Lymnaea stagnalis</name>
    <name type="common">Great pond snail</name>
    <name type="synonym">Helix stagnalis</name>
    <dbReference type="NCBI Taxonomy" id="6523"/>
    <lineage>
        <taxon>Eukaryota</taxon>
        <taxon>Metazoa</taxon>
        <taxon>Spiralia</taxon>
        <taxon>Lophotrochozoa</taxon>
        <taxon>Mollusca</taxon>
        <taxon>Gastropoda</taxon>
        <taxon>Heterobranchia</taxon>
        <taxon>Euthyneura</taxon>
        <taxon>Panpulmonata</taxon>
        <taxon>Hygrophila</taxon>
        <taxon>Lymnaeoidea</taxon>
        <taxon>Lymnaeidae</taxon>
        <taxon>Lymnaea</taxon>
    </lineage>
</organism>
<evidence type="ECO:0000256" key="3">
    <source>
        <dbReference type="ARBA" id="ARBA00022898"/>
    </source>
</evidence>
<evidence type="ECO:0000256" key="4">
    <source>
        <dbReference type="ARBA" id="ARBA00023239"/>
    </source>
</evidence>
<dbReference type="CDD" id="cd06828">
    <property type="entry name" value="PLPDE_III_DapDC"/>
    <property type="match status" value="1"/>
</dbReference>
<dbReference type="Gene3D" id="2.40.37.10">
    <property type="entry name" value="Lyase, Ornithine Decarboxylase, Chain A, domain 1"/>
    <property type="match status" value="1"/>
</dbReference>
<dbReference type="PROSITE" id="PS00879">
    <property type="entry name" value="ODR_DC_2_2"/>
    <property type="match status" value="1"/>
</dbReference>
<dbReference type="InterPro" id="IPR009006">
    <property type="entry name" value="Ala_racemase/Decarboxylase_C"/>
</dbReference>
<name>A0AAV2H155_LYMST</name>
<dbReference type="GO" id="GO:0009089">
    <property type="term" value="P:lysine biosynthetic process via diaminopimelate"/>
    <property type="evidence" value="ECO:0007669"/>
    <property type="project" value="InterPro"/>
</dbReference>
<feature type="modified residue" description="N6-(pyridoxal phosphate)lysine" evidence="5">
    <location>
        <position position="112"/>
    </location>
</feature>
<dbReference type="GO" id="GO:0008836">
    <property type="term" value="F:diaminopimelate decarboxylase activity"/>
    <property type="evidence" value="ECO:0007669"/>
    <property type="project" value="InterPro"/>
</dbReference>
<keyword evidence="4" id="KW-0456">Lyase</keyword>
<comment type="cofactor">
    <cofactor evidence="1 5">
        <name>pyridoxal 5'-phosphate</name>
        <dbReference type="ChEBI" id="CHEBI:597326"/>
    </cofactor>
</comment>
<dbReference type="Gene3D" id="3.20.20.10">
    <property type="entry name" value="Alanine racemase"/>
    <property type="match status" value="1"/>
</dbReference>
<keyword evidence="2" id="KW-0210">Decarboxylase</keyword>
<dbReference type="FunFam" id="3.20.20.10:FF:000003">
    <property type="entry name" value="Diaminopimelate decarboxylase"/>
    <property type="match status" value="1"/>
</dbReference>
<dbReference type="EMBL" id="CAXITT010000012">
    <property type="protein sequence ID" value="CAL1527091.1"/>
    <property type="molecule type" value="Genomic_DNA"/>
</dbReference>
<protein>
    <recommendedName>
        <fullName evidence="6">Orn/DAP/Arg decarboxylase 2 N-terminal domain-containing protein</fullName>
    </recommendedName>
</protein>
<dbReference type="InterPro" id="IPR029066">
    <property type="entry name" value="PLP-binding_barrel"/>
</dbReference>
<dbReference type="PROSITE" id="PS00878">
    <property type="entry name" value="ODR_DC_2_1"/>
    <property type="match status" value="1"/>
</dbReference>
<feature type="active site" description="Proton donor" evidence="5">
    <location>
        <position position="490"/>
    </location>
</feature>
<keyword evidence="8" id="KW-1185">Reference proteome</keyword>
<dbReference type="InterPro" id="IPR000183">
    <property type="entry name" value="Orn/DAP/Arg_de-COase"/>
</dbReference>
<evidence type="ECO:0000256" key="2">
    <source>
        <dbReference type="ARBA" id="ARBA00022793"/>
    </source>
</evidence>
<accession>A0AAV2H155</accession>
<dbReference type="InterPro" id="IPR022657">
    <property type="entry name" value="De-COase2_CS"/>
</dbReference>
<evidence type="ECO:0000256" key="5">
    <source>
        <dbReference type="PIRSR" id="PIRSR600183-50"/>
    </source>
</evidence>
<evidence type="ECO:0000313" key="8">
    <source>
        <dbReference type="Proteomes" id="UP001497497"/>
    </source>
</evidence>
<keyword evidence="3 5" id="KW-0663">Pyridoxal phosphate</keyword>
<dbReference type="PANTHER" id="PTHR43727:SF2">
    <property type="entry name" value="GROUP IV DECARBOXYLASE"/>
    <property type="match status" value="1"/>
</dbReference>
<dbReference type="PANTHER" id="PTHR43727">
    <property type="entry name" value="DIAMINOPIMELATE DECARBOXYLASE"/>
    <property type="match status" value="1"/>
</dbReference>
<evidence type="ECO:0000256" key="1">
    <source>
        <dbReference type="ARBA" id="ARBA00001933"/>
    </source>
</evidence>
<dbReference type="InterPro" id="IPR002986">
    <property type="entry name" value="DAP_deCOOHase_LysA"/>
</dbReference>